<dbReference type="InterPro" id="IPR012337">
    <property type="entry name" value="RNaseH-like_sf"/>
</dbReference>
<dbReference type="EMBL" id="BQNB010010431">
    <property type="protein sequence ID" value="GJS77218.1"/>
    <property type="molecule type" value="Genomic_DNA"/>
</dbReference>
<keyword evidence="2" id="KW-1185">Reference proteome</keyword>
<reference evidence="1" key="1">
    <citation type="journal article" date="2022" name="Int. J. Mol. Sci.">
        <title>Draft Genome of Tanacetum Coccineum: Genomic Comparison of Closely Related Tanacetum-Family Plants.</title>
        <authorList>
            <person name="Yamashiro T."/>
            <person name="Shiraishi A."/>
            <person name="Nakayama K."/>
            <person name="Satake H."/>
        </authorList>
    </citation>
    <scope>NUCLEOTIDE SEQUENCE</scope>
</reference>
<protein>
    <submittedName>
        <fullName evidence="1">Reverse transcriptase domain-containing protein</fullName>
    </submittedName>
</protein>
<keyword evidence="1" id="KW-0548">Nucleotidyltransferase</keyword>
<comment type="caution">
    <text evidence="1">The sequence shown here is derived from an EMBL/GenBank/DDBJ whole genome shotgun (WGS) entry which is preliminary data.</text>
</comment>
<keyword evidence="1" id="KW-0695">RNA-directed DNA polymerase</keyword>
<dbReference type="Proteomes" id="UP001151760">
    <property type="component" value="Unassembled WGS sequence"/>
</dbReference>
<sequence>MGRDSLPALVLEAMAKGIDITGPFLEGPGKVKFLIVAIDYFTKWIEAKVVATISGTQVKNFVWDNIVCRFEPSVGKDSLGQRKQFMRRRYSQDWSEAFTFRPRYFVYRSNDVSHAKLEKAWSKVGRTLRGNGITGRWSIQAKIYGRDSHPTDVEHHQSQKVLSLSHGSCMDELALQ</sequence>
<gene>
    <name evidence="1" type="ORF">Tco_0727099</name>
</gene>
<proteinExistence type="predicted"/>
<dbReference type="InterPro" id="IPR036397">
    <property type="entry name" value="RNaseH_sf"/>
</dbReference>
<keyword evidence="1" id="KW-0808">Transferase</keyword>
<dbReference type="SUPFAM" id="SSF53098">
    <property type="entry name" value="Ribonuclease H-like"/>
    <property type="match status" value="1"/>
</dbReference>
<reference evidence="1" key="2">
    <citation type="submission" date="2022-01" db="EMBL/GenBank/DDBJ databases">
        <authorList>
            <person name="Yamashiro T."/>
            <person name="Shiraishi A."/>
            <person name="Satake H."/>
            <person name="Nakayama K."/>
        </authorList>
    </citation>
    <scope>NUCLEOTIDE SEQUENCE</scope>
</reference>
<accession>A0ABQ4YHG2</accession>
<name>A0ABQ4YHG2_9ASTR</name>
<organism evidence="1 2">
    <name type="scientific">Tanacetum coccineum</name>
    <dbReference type="NCBI Taxonomy" id="301880"/>
    <lineage>
        <taxon>Eukaryota</taxon>
        <taxon>Viridiplantae</taxon>
        <taxon>Streptophyta</taxon>
        <taxon>Embryophyta</taxon>
        <taxon>Tracheophyta</taxon>
        <taxon>Spermatophyta</taxon>
        <taxon>Magnoliopsida</taxon>
        <taxon>eudicotyledons</taxon>
        <taxon>Gunneridae</taxon>
        <taxon>Pentapetalae</taxon>
        <taxon>asterids</taxon>
        <taxon>campanulids</taxon>
        <taxon>Asterales</taxon>
        <taxon>Asteraceae</taxon>
        <taxon>Asteroideae</taxon>
        <taxon>Anthemideae</taxon>
        <taxon>Anthemidinae</taxon>
        <taxon>Tanacetum</taxon>
    </lineage>
</organism>
<dbReference type="Gene3D" id="3.30.420.10">
    <property type="entry name" value="Ribonuclease H-like superfamily/Ribonuclease H"/>
    <property type="match status" value="1"/>
</dbReference>
<evidence type="ECO:0000313" key="2">
    <source>
        <dbReference type="Proteomes" id="UP001151760"/>
    </source>
</evidence>
<dbReference type="GO" id="GO:0003964">
    <property type="term" value="F:RNA-directed DNA polymerase activity"/>
    <property type="evidence" value="ECO:0007669"/>
    <property type="project" value="UniProtKB-KW"/>
</dbReference>
<evidence type="ECO:0000313" key="1">
    <source>
        <dbReference type="EMBL" id="GJS77218.1"/>
    </source>
</evidence>